<dbReference type="PANTHER" id="PTHR20956">
    <property type="entry name" value="HEH2P"/>
    <property type="match status" value="1"/>
</dbReference>
<evidence type="ECO:0000259" key="6">
    <source>
        <dbReference type="PROSITE" id="PS50016"/>
    </source>
</evidence>
<keyword evidence="3" id="KW-0862">Zinc</keyword>
<evidence type="ECO:0000256" key="2">
    <source>
        <dbReference type="ARBA" id="ARBA00022771"/>
    </source>
</evidence>
<dbReference type="AlphaFoldDB" id="A0AAE1UI19"/>
<comment type="caution">
    <text evidence="7">The sequence shown here is derived from an EMBL/GenBank/DDBJ whole genome shotgun (WGS) entry which is preliminary data.</text>
</comment>
<gene>
    <name evidence="7" type="ORF">Pmani_004889</name>
</gene>
<dbReference type="InterPro" id="IPR019786">
    <property type="entry name" value="Zinc_finger_PHD-type_CS"/>
</dbReference>
<evidence type="ECO:0000256" key="3">
    <source>
        <dbReference type="ARBA" id="ARBA00022833"/>
    </source>
</evidence>
<evidence type="ECO:0000256" key="1">
    <source>
        <dbReference type="ARBA" id="ARBA00022723"/>
    </source>
</evidence>
<feature type="region of interest" description="Disordered" evidence="5">
    <location>
        <begin position="114"/>
        <end position="134"/>
    </location>
</feature>
<dbReference type="InterPro" id="IPR013083">
    <property type="entry name" value="Znf_RING/FYVE/PHD"/>
</dbReference>
<organism evidence="7 8">
    <name type="scientific">Petrolisthes manimaculis</name>
    <dbReference type="NCBI Taxonomy" id="1843537"/>
    <lineage>
        <taxon>Eukaryota</taxon>
        <taxon>Metazoa</taxon>
        <taxon>Ecdysozoa</taxon>
        <taxon>Arthropoda</taxon>
        <taxon>Crustacea</taxon>
        <taxon>Multicrustacea</taxon>
        <taxon>Malacostraca</taxon>
        <taxon>Eumalacostraca</taxon>
        <taxon>Eucarida</taxon>
        <taxon>Decapoda</taxon>
        <taxon>Pleocyemata</taxon>
        <taxon>Anomura</taxon>
        <taxon>Galatheoidea</taxon>
        <taxon>Porcellanidae</taxon>
        <taxon>Petrolisthes</taxon>
    </lineage>
</organism>
<dbReference type="EMBL" id="JAWZYT010000358">
    <property type="protein sequence ID" value="KAK4324482.1"/>
    <property type="molecule type" value="Genomic_DNA"/>
</dbReference>
<dbReference type="InterPro" id="IPR001965">
    <property type="entry name" value="Znf_PHD"/>
</dbReference>
<keyword evidence="1" id="KW-0479">Metal-binding</keyword>
<dbReference type="GO" id="GO:0008270">
    <property type="term" value="F:zinc ion binding"/>
    <property type="evidence" value="ECO:0007669"/>
    <property type="project" value="UniProtKB-KW"/>
</dbReference>
<feature type="region of interest" description="Disordered" evidence="5">
    <location>
        <begin position="277"/>
        <end position="491"/>
    </location>
</feature>
<evidence type="ECO:0000256" key="4">
    <source>
        <dbReference type="PROSITE-ProRule" id="PRU00146"/>
    </source>
</evidence>
<dbReference type="PROSITE" id="PS50016">
    <property type="entry name" value="ZF_PHD_2"/>
    <property type="match status" value="1"/>
</dbReference>
<dbReference type="CDD" id="cd15489">
    <property type="entry name" value="PHD_SF"/>
    <property type="match status" value="1"/>
</dbReference>
<dbReference type="PROSITE" id="PS01359">
    <property type="entry name" value="ZF_PHD_1"/>
    <property type="match status" value="1"/>
</dbReference>
<keyword evidence="8" id="KW-1185">Reference proteome</keyword>
<evidence type="ECO:0000256" key="5">
    <source>
        <dbReference type="SAM" id="MobiDB-lite"/>
    </source>
</evidence>
<dbReference type="SUPFAM" id="SSF57903">
    <property type="entry name" value="FYVE/PHD zinc finger"/>
    <property type="match status" value="1"/>
</dbReference>
<name>A0AAE1UI19_9EUCA</name>
<protein>
    <recommendedName>
        <fullName evidence="6">PHD-type domain-containing protein</fullName>
    </recommendedName>
</protein>
<sequence>MASFPCASCSAEVRPRQQALQCDICDQWQHRTCDSGVSQTDYRRMVRGELEKQWYCVKCTLPEITDVLVPVAESTTVDTAASYDTTMEIDDTEVQPVTDISTRPPVPDVLVPVTESAPDDNITPVPDISTRPPIPAPCEEDIIPDDTLENVPSVGEHEISYKLIEGATRGGKTLMVDSLGYTYNRKALGKKKTQIDGKSTWRCSVRSKALTCPATVSKNGSTFHRGSRPHVHQAQPDAAIKAQVTSLAKSLATEKGNFFKSAATLVDCAVMQTVGRDDTHSETTHQQSSQSETTHQQSSQNETTHQQSSQSKTTHQQSSQSETTHQQSSQSETTHQQSSQSETTHQQSSQSETTHQQSSQSKTTHQQSSQSKTTHQQSSQSETTHQQSSQSETTHQQSSQSKTTHQQSSQSETTNQQSSQSETTHQQSSQSETTHQQSSQSKTTHQQSSQSKTTHQQSSQSETTHQQSSQSKTTNQQSSQSKTTHQRKVPLQPCRSLYKIVTAWAKRKNNKLKITLG</sequence>
<evidence type="ECO:0000313" key="8">
    <source>
        <dbReference type="Proteomes" id="UP001292094"/>
    </source>
</evidence>
<reference evidence="7" key="1">
    <citation type="submission" date="2023-11" db="EMBL/GenBank/DDBJ databases">
        <title>Genome assemblies of two species of porcelain crab, Petrolisthes cinctipes and Petrolisthes manimaculis (Anomura: Porcellanidae).</title>
        <authorList>
            <person name="Angst P."/>
        </authorList>
    </citation>
    <scope>NUCLEOTIDE SEQUENCE</scope>
    <source>
        <strain evidence="7">PB745_02</strain>
        <tissue evidence="7">Gill</tissue>
    </source>
</reference>
<evidence type="ECO:0000313" key="7">
    <source>
        <dbReference type="EMBL" id="KAK4324482.1"/>
    </source>
</evidence>
<dbReference type="Gene3D" id="3.30.40.10">
    <property type="entry name" value="Zinc/RING finger domain, C3HC4 (zinc finger)"/>
    <property type="match status" value="1"/>
</dbReference>
<keyword evidence="2 4" id="KW-0863">Zinc-finger</keyword>
<dbReference type="Proteomes" id="UP001292094">
    <property type="component" value="Unassembled WGS sequence"/>
</dbReference>
<dbReference type="InterPro" id="IPR011011">
    <property type="entry name" value="Znf_FYVE_PHD"/>
</dbReference>
<proteinExistence type="predicted"/>
<dbReference type="SMART" id="SM00249">
    <property type="entry name" value="PHD"/>
    <property type="match status" value="1"/>
</dbReference>
<accession>A0AAE1UI19</accession>
<feature type="domain" description="PHD-type" evidence="6">
    <location>
        <begin position="3"/>
        <end position="62"/>
    </location>
</feature>
<feature type="compositionally biased region" description="Low complexity" evidence="5">
    <location>
        <begin position="284"/>
        <end position="483"/>
    </location>
</feature>
<dbReference type="PANTHER" id="PTHR20956:SF12">
    <property type="entry name" value="FLYWCH-TYPE DOMAIN-CONTAINING PROTEIN"/>
    <property type="match status" value="1"/>
</dbReference>
<dbReference type="InterPro" id="IPR019787">
    <property type="entry name" value="Znf_PHD-finger"/>
</dbReference>